<comment type="caution">
    <text evidence="2">The sequence shown here is derived from an EMBL/GenBank/DDBJ whole genome shotgun (WGS) entry which is preliminary data.</text>
</comment>
<feature type="transmembrane region" description="Helical" evidence="1">
    <location>
        <begin position="6"/>
        <end position="24"/>
    </location>
</feature>
<evidence type="ECO:0000256" key="1">
    <source>
        <dbReference type="SAM" id="Phobius"/>
    </source>
</evidence>
<reference evidence="2" key="1">
    <citation type="submission" date="2020-04" db="EMBL/GenBank/DDBJ databases">
        <title>Hybrid Assembly of Korean Phytophthora infestans isolates.</title>
        <authorList>
            <person name="Prokchorchik M."/>
            <person name="Lee Y."/>
            <person name="Seo J."/>
            <person name="Cho J.-H."/>
            <person name="Park Y.-E."/>
            <person name="Jang D.-C."/>
            <person name="Im J.-S."/>
            <person name="Choi J.-G."/>
            <person name="Park H.-J."/>
            <person name="Lee G.-B."/>
            <person name="Lee Y.-G."/>
            <person name="Hong S.-Y."/>
            <person name="Cho K."/>
            <person name="Sohn K.H."/>
        </authorList>
    </citation>
    <scope>NUCLEOTIDE SEQUENCE</scope>
    <source>
        <strain evidence="2">KR_1_A1</strain>
    </source>
</reference>
<keyword evidence="3" id="KW-1185">Reference proteome</keyword>
<evidence type="ECO:0000313" key="3">
    <source>
        <dbReference type="Proteomes" id="UP000602510"/>
    </source>
</evidence>
<dbReference type="EMBL" id="WSZM01000331">
    <property type="protein sequence ID" value="KAF4035177.1"/>
    <property type="molecule type" value="Genomic_DNA"/>
</dbReference>
<accession>A0A833SIV8</accession>
<protein>
    <submittedName>
        <fullName evidence="2">Uncharacterized protein</fullName>
    </submittedName>
</protein>
<keyword evidence="1" id="KW-0812">Transmembrane</keyword>
<organism evidence="2 3">
    <name type="scientific">Phytophthora infestans</name>
    <name type="common">Potato late blight agent</name>
    <name type="synonym">Botrytis infestans</name>
    <dbReference type="NCBI Taxonomy" id="4787"/>
    <lineage>
        <taxon>Eukaryota</taxon>
        <taxon>Sar</taxon>
        <taxon>Stramenopiles</taxon>
        <taxon>Oomycota</taxon>
        <taxon>Peronosporomycetes</taxon>
        <taxon>Peronosporales</taxon>
        <taxon>Peronosporaceae</taxon>
        <taxon>Phytophthora</taxon>
    </lineage>
</organism>
<keyword evidence="1" id="KW-0472">Membrane</keyword>
<sequence length="84" mass="9910">MLLTAWVAFARYFFLTLFVVVRSLTGKYNDGIPEDRATRRDLRALEYEDKITPEIRDKIDAIADFKPELTKVQDNVDQMRGKWQ</sequence>
<proteinExistence type="predicted"/>
<evidence type="ECO:0000313" key="2">
    <source>
        <dbReference type="EMBL" id="KAF4035177.1"/>
    </source>
</evidence>
<dbReference type="Proteomes" id="UP000602510">
    <property type="component" value="Unassembled WGS sequence"/>
</dbReference>
<name>A0A833SIV8_PHYIN</name>
<dbReference type="AlphaFoldDB" id="A0A833SIV8"/>
<gene>
    <name evidence="2" type="ORF">GN244_ATG12951</name>
</gene>
<keyword evidence="1" id="KW-1133">Transmembrane helix</keyword>